<dbReference type="Proteomes" id="UP000270261">
    <property type="component" value="Unassembled WGS sequence"/>
</dbReference>
<protein>
    <recommendedName>
        <fullName evidence="1 2">Protein ApaG</fullName>
    </recommendedName>
</protein>
<reference evidence="4 5" key="1">
    <citation type="submission" date="2018-11" db="EMBL/GenBank/DDBJ databases">
        <title>Genome sequencing of Lautropia sp. KCOM 2505 (= ChDC F240).</title>
        <authorList>
            <person name="Kook J.-K."/>
            <person name="Park S.-N."/>
            <person name="Lim Y.K."/>
        </authorList>
    </citation>
    <scope>NUCLEOTIDE SEQUENCE [LARGE SCALE GENOMIC DNA]</scope>
    <source>
        <strain evidence="4 5">KCOM 2505</strain>
    </source>
</reference>
<name>A0A426FNG8_9BURK</name>
<dbReference type="HAMAP" id="MF_00791">
    <property type="entry name" value="ApaG"/>
    <property type="match status" value="1"/>
</dbReference>
<feature type="domain" description="ApaG" evidence="3">
    <location>
        <begin position="3"/>
        <end position="127"/>
    </location>
</feature>
<dbReference type="GO" id="GO:0070987">
    <property type="term" value="P:error-free translesion synthesis"/>
    <property type="evidence" value="ECO:0007669"/>
    <property type="project" value="TreeGrafter"/>
</dbReference>
<evidence type="ECO:0000256" key="2">
    <source>
        <dbReference type="HAMAP-Rule" id="MF_00791"/>
    </source>
</evidence>
<gene>
    <name evidence="2 4" type="primary">apaG</name>
    <name evidence="4" type="ORF">EHV23_12785</name>
</gene>
<accession>A0A426FNG8</accession>
<dbReference type="AlphaFoldDB" id="A0A426FNG8"/>
<dbReference type="InterPro" id="IPR023065">
    <property type="entry name" value="Uncharacterised_ApaG"/>
</dbReference>
<dbReference type="Gene3D" id="2.60.40.1470">
    <property type="entry name" value="ApaG domain"/>
    <property type="match status" value="1"/>
</dbReference>
<comment type="caution">
    <text evidence="4">The sequence shown here is derived from an EMBL/GenBank/DDBJ whole genome shotgun (WGS) entry which is preliminary data.</text>
</comment>
<sequence length="127" mass="14165">MSTENRYAMDITVETQYVEEHSEPMAGVFSFSYTITITNRGTVGTQLISRHWIIEDDTGERREVKGLGVVGQQPLLRPGESFRYTSGSQLPTPGGSMQGSYFFVAEDGARFDAEIPPFPLNMARTLH</sequence>
<dbReference type="PROSITE" id="PS51087">
    <property type="entry name" value="APAG"/>
    <property type="match status" value="1"/>
</dbReference>
<dbReference type="OrthoDB" id="9795226at2"/>
<dbReference type="PANTHER" id="PTHR14289">
    <property type="entry name" value="F-BOX ONLY PROTEIN 3"/>
    <property type="match status" value="1"/>
</dbReference>
<dbReference type="NCBIfam" id="NF003967">
    <property type="entry name" value="PRK05461.1"/>
    <property type="match status" value="1"/>
</dbReference>
<dbReference type="SUPFAM" id="SSF110069">
    <property type="entry name" value="ApaG-like"/>
    <property type="match status" value="1"/>
</dbReference>
<dbReference type="InterPro" id="IPR036767">
    <property type="entry name" value="ApaG_sf"/>
</dbReference>
<evidence type="ECO:0000313" key="5">
    <source>
        <dbReference type="Proteomes" id="UP000270261"/>
    </source>
</evidence>
<dbReference type="Pfam" id="PF04379">
    <property type="entry name" value="DUF525"/>
    <property type="match status" value="1"/>
</dbReference>
<keyword evidence="5" id="KW-1185">Reference proteome</keyword>
<dbReference type="RefSeq" id="WP_125096409.1">
    <property type="nucleotide sequence ID" value="NZ_RRUE01000002.1"/>
</dbReference>
<dbReference type="InterPro" id="IPR007474">
    <property type="entry name" value="ApaG_domain"/>
</dbReference>
<evidence type="ECO:0000259" key="3">
    <source>
        <dbReference type="PROSITE" id="PS51087"/>
    </source>
</evidence>
<dbReference type="EMBL" id="RRUE01000002">
    <property type="protein sequence ID" value="RRN44214.1"/>
    <property type="molecule type" value="Genomic_DNA"/>
</dbReference>
<dbReference type="PANTHER" id="PTHR14289:SF16">
    <property type="entry name" value="POLYMERASE DELTA-INTERACTING PROTEIN 2"/>
    <property type="match status" value="1"/>
</dbReference>
<evidence type="ECO:0000256" key="1">
    <source>
        <dbReference type="ARBA" id="ARBA00017693"/>
    </source>
</evidence>
<evidence type="ECO:0000313" key="4">
    <source>
        <dbReference type="EMBL" id="RRN44214.1"/>
    </source>
</evidence>
<proteinExistence type="inferred from homology"/>
<organism evidence="4 5">
    <name type="scientific">Lautropia dentalis</name>
    <dbReference type="NCBI Taxonomy" id="2490857"/>
    <lineage>
        <taxon>Bacteria</taxon>
        <taxon>Pseudomonadati</taxon>
        <taxon>Pseudomonadota</taxon>
        <taxon>Betaproteobacteria</taxon>
        <taxon>Burkholderiales</taxon>
        <taxon>Burkholderiaceae</taxon>
        <taxon>Lautropia</taxon>
    </lineage>
</organism>